<evidence type="ECO:0000259" key="3">
    <source>
        <dbReference type="Pfam" id="PF13472"/>
    </source>
</evidence>
<keyword evidence="5" id="KW-1185">Reference proteome</keyword>
<feature type="region of interest" description="Disordered" evidence="1">
    <location>
        <begin position="360"/>
        <end position="389"/>
    </location>
</feature>
<keyword evidence="2" id="KW-0472">Membrane</keyword>
<proteinExistence type="predicted"/>
<feature type="compositionally biased region" description="Low complexity" evidence="1">
    <location>
        <begin position="378"/>
        <end position="389"/>
    </location>
</feature>
<dbReference type="InterPro" id="IPR036514">
    <property type="entry name" value="SGNH_hydro_sf"/>
</dbReference>
<evidence type="ECO:0000256" key="2">
    <source>
        <dbReference type="SAM" id="Phobius"/>
    </source>
</evidence>
<evidence type="ECO:0000313" key="5">
    <source>
        <dbReference type="Proteomes" id="UP001369815"/>
    </source>
</evidence>
<dbReference type="AlphaFoldDB" id="A0AAX6MFV6"/>
<dbReference type="Pfam" id="PF13472">
    <property type="entry name" value="Lipase_GDSL_2"/>
    <property type="match status" value="1"/>
</dbReference>
<gene>
    <name evidence="4" type="ORF">Daesc_007866</name>
</gene>
<keyword evidence="2" id="KW-1133">Transmembrane helix</keyword>
<feature type="domain" description="SGNH hydrolase-type esterase" evidence="3">
    <location>
        <begin position="198"/>
        <end position="342"/>
    </location>
</feature>
<feature type="region of interest" description="Disordered" evidence="1">
    <location>
        <begin position="95"/>
        <end position="150"/>
    </location>
</feature>
<dbReference type="CDD" id="cd01833">
    <property type="entry name" value="XynB_like"/>
    <property type="match status" value="1"/>
</dbReference>
<evidence type="ECO:0000313" key="4">
    <source>
        <dbReference type="EMBL" id="KAK6951333.1"/>
    </source>
</evidence>
<dbReference type="Proteomes" id="UP001369815">
    <property type="component" value="Unassembled WGS sequence"/>
</dbReference>
<name>A0AAX6MFV6_9PEZI</name>
<dbReference type="GO" id="GO:0004622">
    <property type="term" value="F:phosphatidylcholine lysophospholipase activity"/>
    <property type="evidence" value="ECO:0007669"/>
    <property type="project" value="TreeGrafter"/>
</dbReference>
<organism evidence="4 5">
    <name type="scientific">Daldinia eschscholtzii</name>
    <dbReference type="NCBI Taxonomy" id="292717"/>
    <lineage>
        <taxon>Eukaryota</taxon>
        <taxon>Fungi</taxon>
        <taxon>Dikarya</taxon>
        <taxon>Ascomycota</taxon>
        <taxon>Pezizomycotina</taxon>
        <taxon>Sordariomycetes</taxon>
        <taxon>Xylariomycetidae</taxon>
        <taxon>Xylariales</taxon>
        <taxon>Hypoxylaceae</taxon>
        <taxon>Daldinia</taxon>
    </lineage>
</organism>
<protein>
    <recommendedName>
        <fullName evidence="3">SGNH hydrolase-type esterase domain-containing protein</fullName>
    </recommendedName>
</protein>
<dbReference type="PANTHER" id="PTHR30383">
    <property type="entry name" value="THIOESTERASE 1/PROTEASE 1/LYSOPHOSPHOLIPASE L1"/>
    <property type="match status" value="1"/>
</dbReference>
<evidence type="ECO:0000256" key="1">
    <source>
        <dbReference type="SAM" id="MobiDB-lite"/>
    </source>
</evidence>
<reference evidence="4 5" key="1">
    <citation type="journal article" date="2024" name="Front Chem Biol">
        <title>Unveiling the potential of Daldinia eschscholtzii MFLUCC 19-0629 through bioactivity and bioinformatics studies for enhanced sustainable agriculture production.</title>
        <authorList>
            <person name="Brooks S."/>
            <person name="Weaver J.A."/>
            <person name="Klomchit A."/>
            <person name="Alharthi S.A."/>
            <person name="Onlamun T."/>
            <person name="Nurani R."/>
            <person name="Vong T.K."/>
            <person name="Alberti F."/>
            <person name="Greco C."/>
        </authorList>
    </citation>
    <scope>NUCLEOTIDE SEQUENCE [LARGE SCALE GENOMIC DNA]</scope>
    <source>
        <strain evidence="4">MFLUCC 19-0629</strain>
    </source>
</reference>
<dbReference type="InterPro" id="IPR051532">
    <property type="entry name" value="Ester_Hydrolysis_Enzymes"/>
</dbReference>
<keyword evidence="2" id="KW-0812">Transmembrane</keyword>
<dbReference type="SUPFAM" id="SSF52266">
    <property type="entry name" value="SGNH hydrolase"/>
    <property type="match status" value="1"/>
</dbReference>
<feature type="transmembrane region" description="Helical" evidence="2">
    <location>
        <begin position="21"/>
        <end position="44"/>
    </location>
</feature>
<dbReference type="EMBL" id="JBANMG010000007">
    <property type="protein sequence ID" value="KAK6951333.1"/>
    <property type="molecule type" value="Genomic_DNA"/>
</dbReference>
<comment type="caution">
    <text evidence="4">The sequence shown here is derived from an EMBL/GenBank/DDBJ whole genome shotgun (WGS) entry which is preliminary data.</text>
</comment>
<accession>A0AAX6MFV6</accession>
<sequence length="389" mass="40612">MEKIQDAPPRSSRMVFIRSKKGIAIFTGVSCLLVAAIIVIALAATGVVHAGGSSDGSKSNEQLAAASSPTSAIVVITSTAAAAVGALEPTSTSKFTSVSTVTSTTTTSTSTSTSTSKTTKAKPTTSKTSTSDDSTSSSTPTSGKSAASPSDVPLRIMALGASIVKGETSPGYLGFRKPMRDQLVELGYTVNMVGSVRLGDFIDNDVEAYGGKKIKEMHNYAKKAVPKTLPNVFLINLGTNNLLQNKDVDKVGEQMEDMINYLLKASDKSTVILSTMLTNKVGDLETKVLDMNEQYRSIMKNFEADGKPVVLAEMHPSQGAAGVPSVNEIGPDGSHPTVQGYEMMGDIFVKAIQEAQKKGFIQKPAKNGIPDDGEAERSGSSGSQAGALS</sequence>
<dbReference type="Gene3D" id="3.40.50.1110">
    <property type="entry name" value="SGNH hydrolase"/>
    <property type="match status" value="1"/>
</dbReference>
<dbReference type="PANTHER" id="PTHR30383:SF31">
    <property type="entry name" value="SGNH HYDROLASE-TYPE ESTERASE DOMAIN-CONTAINING PROTEIN-RELATED"/>
    <property type="match status" value="1"/>
</dbReference>
<dbReference type="InterPro" id="IPR013830">
    <property type="entry name" value="SGNH_hydro"/>
</dbReference>